<dbReference type="GO" id="GO:0043139">
    <property type="term" value="F:5'-3' DNA helicase activity"/>
    <property type="evidence" value="ECO:0007669"/>
    <property type="project" value="UniProtKB-EC"/>
</dbReference>
<evidence type="ECO:0000313" key="4">
    <source>
        <dbReference type="Proteomes" id="UP000694844"/>
    </source>
</evidence>
<dbReference type="SUPFAM" id="SSF52540">
    <property type="entry name" value="P-loop containing nucleoside triphosphate hydrolases"/>
    <property type="match status" value="2"/>
</dbReference>
<keyword evidence="1" id="KW-0547">Nucleotide-binding</keyword>
<keyword evidence="1" id="KW-0233">DNA recombination</keyword>
<dbReference type="Pfam" id="PF20209">
    <property type="entry name" value="DUF6570"/>
    <property type="match status" value="1"/>
</dbReference>
<dbReference type="Pfam" id="PF05970">
    <property type="entry name" value="PIF1"/>
    <property type="match status" value="1"/>
</dbReference>
<organism evidence="4 5">
    <name type="scientific">Crassostrea virginica</name>
    <name type="common">Eastern oyster</name>
    <dbReference type="NCBI Taxonomy" id="6565"/>
    <lineage>
        <taxon>Eukaryota</taxon>
        <taxon>Metazoa</taxon>
        <taxon>Spiralia</taxon>
        <taxon>Lophotrochozoa</taxon>
        <taxon>Mollusca</taxon>
        <taxon>Bivalvia</taxon>
        <taxon>Autobranchia</taxon>
        <taxon>Pteriomorphia</taxon>
        <taxon>Ostreida</taxon>
        <taxon>Ostreoidea</taxon>
        <taxon>Ostreidae</taxon>
        <taxon>Crassostrea</taxon>
    </lineage>
</organism>
<sequence length="2184" mass="252150">MPKRKRGANEWQKRKRHREQMREKRRKAATDDGLSCSDVLESTVPCGTVDGAVTASPSNVLGQVSMGFPLKEEKPLARVRASLREKTHPPAPRLPPPRGSRLFVRNEGKAPSPDSPPWVCAPPRAPGPDPVHGSGPAGQAQLEGSREECTSRILKDGGFKTISKQYSERITNSILNEQNVLETIYENENNDETEIEPDFNVGEDEPNASNADSCWQNTLEQGKYEENMDGSGCLTSKIEKNVTFSTENKLNQNGELKEGQRKSKRISGKLNASEKRRESLRQKYREDESFRGKKLRAAFERYMKDDEFRENVKVTNIERYKNDPTYRFNKKRNVTDKYAKSIEYRNKMKLRSIHKYAQDEQHKDDVKRRSVQKYVDDEKHKEDVRRRSVRKYANDEKHKEDVRRRSVRKYANDGKHKEDVKTRSIRKYAVNEAHKHDVKLRSMKRYADDEKHREKVKKQSKLKYETNEGHKNAVKNSMKRRYGNDEFREKKLSDAAERYKTDKVFQSKLKSYSKKQYISNSKLRTIKKDKVRRLRNDKQVKLKNVEKLIKAFKEKAKQGIDYSCCCCERLLFQNQVQKCDRESYSRDMNATNVADLCIQEKFCHRCSESCPLNCTKYRLWICFTCHRKIMSGKIPAESAVNNLALEEIPKELMELNFLEKHLIALHIPFMKVMALPHGNQRNIHGPVVCVPSDLRKVTNLPMKSGEDLLLRVKLKRKLNYKGYHEYQFVNPKHIHEALAFLKQNNHWYEHVSINTDCNDNDEQEIPEEKDEEMPSENVQEHPEENEVPQDVNELHTVATDTCLQPVDIAQEVLDHYFDDIYDIAPGEGNNPVRLLQEYGNEAKTFPYLFPSGRFSWSEQRETRITLSRYFNNRLMNSDDRFAKDTNYIFFSQFVSDLNQVIEKTQISIRKCLGSLEGYQPVTSSMVQNPETLSRLMKTDEALRFMQPIRGTPAYWSSAQKDLFAMLRQLGIPTWFCSFSAAEHRWNDAVASILKHQNDNRDPTTLDWSDKNEILRTNPVTVARMFEHRFHVFQTEVIFSKAEPIGKVTDFFQRVEFQQRGSPHMHCLYWIENAPKLDQDGEDTVCDFIDKYVSCAVPSENEDEELRSIVLAVQQHSKKHSKSCRKKGSECRFNFPRPPSVNTFINSPQEEGVSENDSEVIDLKQEHLIAKQILLSVWNEVQDLDDSKTTEDIFNNINLTQEQYEEAHKRLAKKRSIVLQRNPDELWINQYNPCLLKCWDANMDIQFVLDPFSCIVYIVSYISKSEREMGMLLKQTKIEAEEGNASARSTLKKIGSAYLNHREVGAQEAVYRVCNLKMKECSRKVVFIPVGENTTRLTKPLSQLKRKASSECDRSNEENEDDEDESDIWMTNIVERYENRPDDPLFRDMCLAEFCSEFRVLAKSQIPKTPNENVFELKNSKGFIQRRTRSKPAVIRYPRFNVEKLSEKYYQCHLQLFLPYRTKAHLKPPSFDLYQTFYDNGHVRIQGKQDIQSVKDVVDTNHARFAQNEDVIAEAQEAFENIGEPEDAWANLCPESEKMRHECFKPKLILNENEELPDMQDDTKSDVLYKVQQNSGSREEILPVLQSLNTTQLQIFCLVREWCLEKVFGRNPESLHIFITGGAGTGKSHLIKAIHYESSRILSKILSVPDGVSVVLGAFTGTAAFNIGGNTLHHLFSLPKFMPLPYEPLREQSLSEMRVQLGDLQVLIIDEISMVYKRLLYYVHERLVQIKKCKKPFGGITVIAVGDFYQLPPVKQRKDERLYKENAQYSVDYWLDLFKVVELTEIMRQREDVAFATSLNSLRNRLGDQPMKRETTIMLNDCIREGPEDALHVYATNEEVNEYNLTMLRKSCDDLVEIDAQDFKKDSSSGNLKLIRKAMTKSRTDGLCSSLLLGLNARVMLTRNCNVDDGLVNGVMRHVSRFVYGQGSAANTVLAVEVIFDNMNVGKKTGKKTRCGNSVLIERVQEDIQEKKSTVRHQFPLRLSWACTSHKVQGMTVDKVVVNLDRCFAAGQGYVALSRVTSKNGLFIETSDPKILHRKIYADAEVKECLQKMPPLILPEFSPTSNEGIRILLHNIQSLNKHYEDLRKDVRFRDVDVICLTETWTRSGQDVSLFNIDGYQFHHVSREDVYDNSDSQFSQLRKAKGGGVAIYLKNGSGDNCVQAISGKNIEGICSSSQSSPPDETH</sequence>
<feature type="region of interest" description="Disordered" evidence="2">
    <location>
        <begin position="77"/>
        <end position="147"/>
    </location>
</feature>
<keyword evidence="4" id="KW-1185">Reference proteome</keyword>
<keyword evidence="1" id="KW-0067">ATP-binding</keyword>
<feature type="compositionally biased region" description="Basic and acidic residues" evidence="2">
    <location>
        <begin position="272"/>
        <end position="285"/>
    </location>
</feature>
<feature type="compositionally biased region" description="Basic and acidic residues" evidence="2">
    <location>
        <begin position="77"/>
        <end position="88"/>
    </location>
</feature>
<dbReference type="RefSeq" id="XP_022311041.1">
    <property type="nucleotide sequence ID" value="XM_022455333.1"/>
</dbReference>
<feature type="compositionally biased region" description="Acidic residues" evidence="2">
    <location>
        <begin position="758"/>
        <end position="774"/>
    </location>
</feature>
<accession>A0A8B8C8B5</accession>
<keyword evidence="1" id="KW-0227">DNA damage</keyword>
<feature type="compositionally biased region" description="Pro residues" evidence="2">
    <location>
        <begin position="113"/>
        <end position="129"/>
    </location>
</feature>
<dbReference type="Pfam" id="PF14214">
    <property type="entry name" value="Helitron_like_N"/>
    <property type="match status" value="1"/>
</dbReference>
<keyword evidence="1" id="KW-0234">DNA repair</keyword>
<dbReference type="GO" id="GO:0016787">
    <property type="term" value="F:hydrolase activity"/>
    <property type="evidence" value="ECO:0007669"/>
    <property type="project" value="UniProtKB-KW"/>
</dbReference>
<dbReference type="InterPro" id="IPR051055">
    <property type="entry name" value="PIF1_helicase"/>
</dbReference>
<dbReference type="InterPro" id="IPR025476">
    <property type="entry name" value="Helitron_helicase-like"/>
</dbReference>
<dbReference type="KEGG" id="cvn:111116348"/>
<feature type="compositionally biased region" description="Pro residues" evidence="2">
    <location>
        <begin position="89"/>
        <end position="98"/>
    </location>
</feature>
<feature type="region of interest" description="Disordered" evidence="2">
    <location>
        <begin position="249"/>
        <end position="285"/>
    </location>
</feature>
<comment type="cofactor">
    <cofactor evidence="1">
        <name>Mg(2+)</name>
        <dbReference type="ChEBI" id="CHEBI:18420"/>
    </cofactor>
</comment>
<dbReference type="OrthoDB" id="10040528at2759"/>
<comment type="catalytic activity">
    <reaction evidence="1">
        <text>ATP + H2O = ADP + phosphate + H(+)</text>
        <dbReference type="Rhea" id="RHEA:13065"/>
        <dbReference type="ChEBI" id="CHEBI:15377"/>
        <dbReference type="ChEBI" id="CHEBI:15378"/>
        <dbReference type="ChEBI" id="CHEBI:30616"/>
        <dbReference type="ChEBI" id="CHEBI:43474"/>
        <dbReference type="ChEBI" id="CHEBI:456216"/>
        <dbReference type="EC" id="5.6.2.3"/>
    </reaction>
</comment>
<dbReference type="InterPro" id="IPR003593">
    <property type="entry name" value="AAA+_ATPase"/>
</dbReference>
<dbReference type="InterPro" id="IPR010285">
    <property type="entry name" value="DNA_helicase_pif1-like_DEAD"/>
</dbReference>
<dbReference type="PANTHER" id="PTHR47642">
    <property type="entry name" value="ATP-DEPENDENT DNA HELICASE"/>
    <property type="match status" value="1"/>
</dbReference>
<proteinExistence type="inferred from homology"/>
<dbReference type="GeneID" id="111116348"/>
<dbReference type="InterPro" id="IPR027417">
    <property type="entry name" value="P-loop_NTPase"/>
</dbReference>
<reference evidence="5" key="1">
    <citation type="submission" date="2025-08" db="UniProtKB">
        <authorList>
            <consortium name="RefSeq"/>
        </authorList>
    </citation>
    <scope>IDENTIFICATION</scope>
    <source>
        <tissue evidence="5">Whole sample</tissue>
    </source>
</reference>
<dbReference type="InterPro" id="IPR036691">
    <property type="entry name" value="Endo/exonu/phosph_ase_sf"/>
</dbReference>
<dbReference type="PANTHER" id="PTHR47642:SF3">
    <property type="entry name" value="ATP-DEPENDENT DNA HELICASE"/>
    <property type="match status" value="1"/>
</dbReference>
<dbReference type="SUPFAM" id="SSF56219">
    <property type="entry name" value="DNase I-like"/>
    <property type="match status" value="1"/>
</dbReference>
<dbReference type="GO" id="GO:0005524">
    <property type="term" value="F:ATP binding"/>
    <property type="evidence" value="ECO:0007669"/>
    <property type="project" value="UniProtKB-KW"/>
</dbReference>
<evidence type="ECO:0000256" key="2">
    <source>
        <dbReference type="SAM" id="MobiDB-lite"/>
    </source>
</evidence>
<evidence type="ECO:0000256" key="1">
    <source>
        <dbReference type="RuleBase" id="RU363044"/>
    </source>
</evidence>
<keyword evidence="1" id="KW-0347">Helicase</keyword>
<name>A0A8B8C8B5_CRAVI</name>
<dbReference type="SMART" id="SM00382">
    <property type="entry name" value="AAA"/>
    <property type="match status" value="1"/>
</dbReference>
<dbReference type="GO" id="GO:0006310">
    <property type="term" value="P:DNA recombination"/>
    <property type="evidence" value="ECO:0007669"/>
    <property type="project" value="UniProtKB-KW"/>
</dbReference>
<feature type="compositionally biased region" description="Basic residues" evidence="2">
    <location>
        <begin position="13"/>
        <end position="27"/>
    </location>
</feature>
<comment type="similarity">
    <text evidence="1">Belongs to the helicase family.</text>
</comment>
<dbReference type="EC" id="5.6.2.3" evidence="1"/>
<dbReference type="GO" id="GO:0006281">
    <property type="term" value="P:DNA repair"/>
    <property type="evidence" value="ECO:0007669"/>
    <property type="project" value="UniProtKB-KW"/>
</dbReference>
<feature type="compositionally biased region" description="Basic and acidic residues" evidence="2">
    <location>
        <begin position="1347"/>
        <end position="1356"/>
    </location>
</feature>
<dbReference type="Proteomes" id="UP000694844">
    <property type="component" value="Chromosome 10"/>
</dbReference>
<evidence type="ECO:0000313" key="5">
    <source>
        <dbReference type="RefSeq" id="XP_022311041.1"/>
    </source>
</evidence>
<feature type="domain" description="AAA+ ATPase" evidence="3">
    <location>
        <begin position="1612"/>
        <end position="1767"/>
    </location>
</feature>
<dbReference type="GO" id="GO:0000723">
    <property type="term" value="P:telomere maintenance"/>
    <property type="evidence" value="ECO:0007669"/>
    <property type="project" value="InterPro"/>
</dbReference>
<feature type="region of interest" description="Disordered" evidence="2">
    <location>
        <begin position="757"/>
        <end position="788"/>
    </location>
</feature>
<feature type="region of interest" description="Disordered" evidence="2">
    <location>
        <begin position="377"/>
        <end position="421"/>
    </location>
</feature>
<keyword evidence="1" id="KW-0378">Hydrolase</keyword>
<dbReference type="InterPro" id="IPR046700">
    <property type="entry name" value="DUF6570"/>
</dbReference>
<feature type="region of interest" description="Disordered" evidence="2">
    <location>
        <begin position="1345"/>
        <end position="1364"/>
    </location>
</feature>
<dbReference type="Gene3D" id="3.60.10.10">
    <property type="entry name" value="Endonuclease/exonuclease/phosphatase"/>
    <property type="match status" value="1"/>
</dbReference>
<feature type="region of interest" description="Disordered" evidence="2">
    <location>
        <begin position="1"/>
        <end position="34"/>
    </location>
</feature>
<dbReference type="CDD" id="cd18809">
    <property type="entry name" value="SF1_C_RecD"/>
    <property type="match status" value="1"/>
</dbReference>
<protein>
    <recommendedName>
        <fullName evidence="1">ATP-dependent DNA helicase</fullName>
        <ecNumber evidence="1">5.6.2.3</ecNumber>
    </recommendedName>
</protein>
<evidence type="ECO:0000259" key="3">
    <source>
        <dbReference type="SMART" id="SM00382"/>
    </source>
</evidence>
<dbReference type="Gene3D" id="3.40.50.300">
    <property type="entry name" value="P-loop containing nucleotide triphosphate hydrolases"/>
    <property type="match status" value="1"/>
</dbReference>
<gene>
    <name evidence="5" type="primary">LOC111116348</name>
</gene>